<dbReference type="RefSeq" id="WP_133991257.1">
    <property type="nucleotide sequence ID" value="NZ_SODV01000001.1"/>
</dbReference>
<dbReference type="Gene3D" id="3.90.550.10">
    <property type="entry name" value="Spore Coat Polysaccharide Biosynthesis Protein SpsA, Chain A"/>
    <property type="match status" value="1"/>
</dbReference>
<proteinExistence type="predicted"/>
<dbReference type="SUPFAM" id="SSF53448">
    <property type="entry name" value="Nucleotide-diphospho-sugar transferases"/>
    <property type="match status" value="1"/>
</dbReference>
<protein>
    <submittedName>
        <fullName evidence="2">Alpha-1,3-rhamnosyltransferase</fullName>
    </submittedName>
</protein>
<dbReference type="PANTHER" id="PTHR43685:SF11">
    <property type="entry name" value="GLYCOSYLTRANSFERASE TAGX-RELATED"/>
    <property type="match status" value="1"/>
</dbReference>
<evidence type="ECO:0000313" key="3">
    <source>
        <dbReference type="Proteomes" id="UP000294498"/>
    </source>
</evidence>
<gene>
    <name evidence="2" type="ORF">EDB95_1055</name>
</gene>
<dbReference type="InterPro" id="IPR001173">
    <property type="entry name" value="Glyco_trans_2-like"/>
</dbReference>
<dbReference type="Pfam" id="PF00535">
    <property type="entry name" value="Glycos_transf_2"/>
    <property type="match status" value="1"/>
</dbReference>
<dbReference type="AlphaFoldDB" id="A0A4R8DQ56"/>
<dbReference type="EMBL" id="SODV01000001">
    <property type="protein sequence ID" value="TDX00039.1"/>
    <property type="molecule type" value="Genomic_DNA"/>
</dbReference>
<name>A0A4R8DQ56_9BACT</name>
<accession>A0A4R8DQ56</accession>
<keyword evidence="2" id="KW-0808">Transferase</keyword>
<evidence type="ECO:0000313" key="2">
    <source>
        <dbReference type="EMBL" id="TDX00039.1"/>
    </source>
</evidence>
<dbReference type="InterPro" id="IPR029044">
    <property type="entry name" value="Nucleotide-diphossugar_trans"/>
</dbReference>
<dbReference type="PANTHER" id="PTHR43685">
    <property type="entry name" value="GLYCOSYLTRANSFERASE"/>
    <property type="match status" value="1"/>
</dbReference>
<reference evidence="2 3" key="1">
    <citation type="submission" date="2019-03" db="EMBL/GenBank/DDBJ databases">
        <title>Genomic Encyclopedia of Type Strains, Phase IV (KMG-IV): sequencing the most valuable type-strain genomes for metagenomic binning, comparative biology and taxonomic classification.</title>
        <authorList>
            <person name="Goeker M."/>
        </authorList>
    </citation>
    <scope>NUCLEOTIDE SEQUENCE [LARGE SCALE GENOMIC DNA]</scope>
    <source>
        <strain evidence="2 3">DSM 100059</strain>
    </source>
</reference>
<dbReference type="Proteomes" id="UP000294498">
    <property type="component" value="Unassembled WGS sequence"/>
</dbReference>
<dbReference type="GO" id="GO:0016740">
    <property type="term" value="F:transferase activity"/>
    <property type="evidence" value="ECO:0007669"/>
    <property type="project" value="UniProtKB-KW"/>
</dbReference>
<keyword evidence="3" id="KW-1185">Reference proteome</keyword>
<comment type="caution">
    <text evidence="2">The sequence shown here is derived from an EMBL/GenBank/DDBJ whole genome shotgun (WGS) entry which is preliminary data.</text>
</comment>
<sequence length="303" mass="34802">MTPQPLVSVIVVAFDSARFIEATLESIRRQTYSPIELVIADDASMDDTVELANAWLQRHGDRFSTWTIVRAETNAGLSQNCNNGWRASTGDWIKLIAADDLLLDTCIADNVAFAQKTPDAKVVFSRMEKIDDKGSSMGEYFFPSHFFTMDAKRQLTHLLRRNYLGAPSAFIARRVLEETGGFDPSFPMMEDLPLWTKLLVSGIRLDGLNRKTVAYRIHNGSIQRKAGRALDGYLEANRRFDRQTRFPLARQRSYLLYLVMRFDDLLPWIQRRRVLTLVCYPFLWAWYHYSPFTLSKKTAAPCL</sequence>
<organism evidence="2 3">
    <name type="scientific">Dinghuibacter silviterrae</name>
    <dbReference type="NCBI Taxonomy" id="1539049"/>
    <lineage>
        <taxon>Bacteria</taxon>
        <taxon>Pseudomonadati</taxon>
        <taxon>Bacteroidota</taxon>
        <taxon>Chitinophagia</taxon>
        <taxon>Chitinophagales</taxon>
        <taxon>Chitinophagaceae</taxon>
        <taxon>Dinghuibacter</taxon>
    </lineage>
</organism>
<feature type="domain" description="Glycosyltransferase 2-like" evidence="1">
    <location>
        <begin position="8"/>
        <end position="159"/>
    </location>
</feature>
<dbReference type="OrthoDB" id="9788101at2"/>
<evidence type="ECO:0000259" key="1">
    <source>
        <dbReference type="Pfam" id="PF00535"/>
    </source>
</evidence>
<dbReference type="InterPro" id="IPR050834">
    <property type="entry name" value="Glycosyltransf_2"/>
</dbReference>